<reference evidence="10 11" key="1">
    <citation type="submission" date="2018-02" db="EMBL/GenBank/DDBJ databases">
        <title>The genomes of Aspergillus section Nigri reveals drivers in fungal speciation.</title>
        <authorList>
            <consortium name="DOE Joint Genome Institute"/>
            <person name="Vesth T.C."/>
            <person name="Nybo J."/>
            <person name="Theobald S."/>
            <person name="Brandl J."/>
            <person name="Frisvad J.C."/>
            <person name="Nielsen K.F."/>
            <person name="Lyhne E.K."/>
            <person name="Kogle M.E."/>
            <person name="Kuo A."/>
            <person name="Riley R."/>
            <person name="Clum A."/>
            <person name="Nolan M."/>
            <person name="Lipzen A."/>
            <person name="Salamov A."/>
            <person name="Henrissat B."/>
            <person name="Wiebenga A."/>
            <person name="De vries R.P."/>
            <person name="Grigoriev I.V."/>
            <person name="Mortensen U.H."/>
            <person name="Andersen M.R."/>
            <person name="Baker S.E."/>
        </authorList>
    </citation>
    <scope>NUCLEOTIDE SEQUENCE [LARGE SCALE GENOMIC DNA]</scope>
    <source>
        <strain evidence="10 11">CBS 115571</strain>
    </source>
</reference>
<dbReference type="Pfam" id="PF00545">
    <property type="entry name" value="Ribonuclease"/>
    <property type="match status" value="1"/>
</dbReference>
<keyword evidence="5" id="KW-0378">Hydrolase</keyword>
<keyword evidence="11" id="KW-1185">Reference proteome</keyword>
<dbReference type="Proteomes" id="UP000249829">
    <property type="component" value="Unassembled WGS sequence"/>
</dbReference>
<evidence type="ECO:0000256" key="9">
    <source>
        <dbReference type="SAM" id="SignalP"/>
    </source>
</evidence>
<evidence type="ECO:0000256" key="2">
    <source>
        <dbReference type="ARBA" id="ARBA00012549"/>
    </source>
</evidence>
<gene>
    <name evidence="10" type="ORF">BO99DRAFT_344037</name>
</gene>
<dbReference type="OMA" id="TMEFPLD"/>
<comment type="similarity">
    <text evidence="1">Belongs to the ribonuclease N1/T1 family.</text>
</comment>
<accession>A0A2V5HSD6</accession>
<dbReference type="GO" id="GO:0046589">
    <property type="term" value="F:ribonuclease T1 activity"/>
    <property type="evidence" value="ECO:0007669"/>
    <property type="project" value="UniProtKB-EC"/>
</dbReference>
<name>A0A2V5HSD6_ASPV1</name>
<evidence type="ECO:0000256" key="5">
    <source>
        <dbReference type="ARBA" id="ARBA00022801"/>
    </source>
</evidence>
<dbReference type="EC" id="4.6.1.24" evidence="2"/>
<comment type="catalytic activity">
    <reaction evidence="8">
        <text>[RNA] containing guanosine + H2O = an [RNA fragment]-3'-guanosine-3'-phosphate + a 5'-hydroxy-ribonucleotide-3'-[RNA fragment].</text>
        <dbReference type="EC" id="4.6.1.24"/>
    </reaction>
</comment>
<evidence type="ECO:0000313" key="10">
    <source>
        <dbReference type="EMBL" id="PYI14807.1"/>
    </source>
</evidence>
<feature type="chain" id="PRO_5016059485" description="ribonuclease T1" evidence="9">
    <location>
        <begin position="26"/>
        <end position="189"/>
    </location>
</feature>
<organism evidence="10 11">
    <name type="scientific">Aspergillus violaceofuscus (strain CBS 115571)</name>
    <dbReference type="NCBI Taxonomy" id="1450538"/>
    <lineage>
        <taxon>Eukaryota</taxon>
        <taxon>Fungi</taxon>
        <taxon>Dikarya</taxon>
        <taxon>Ascomycota</taxon>
        <taxon>Pezizomycotina</taxon>
        <taxon>Eurotiomycetes</taxon>
        <taxon>Eurotiomycetidae</taxon>
        <taxon>Eurotiales</taxon>
        <taxon>Aspergillaceae</taxon>
        <taxon>Aspergillus</taxon>
    </lineage>
</organism>
<dbReference type="PANTHER" id="PTHR42104:SF1">
    <property type="entry name" value="EXTRACELLULAR GUANYL-SPECIFIC RIBONUCLEASE RNTA (AFU_ORTHOLOGUE AFUA_4G03230)"/>
    <property type="match status" value="1"/>
</dbReference>
<evidence type="ECO:0000313" key="11">
    <source>
        <dbReference type="Proteomes" id="UP000249829"/>
    </source>
</evidence>
<feature type="signal peptide" evidence="9">
    <location>
        <begin position="1"/>
        <end position="25"/>
    </location>
</feature>
<protein>
    <recommendedName>
        <fullName evidence="2">ribonuclease T1</fullName>
        <ecNumber evidence="2">4.6.1.24</ecNumber>
    </recommendedName>
</protein>
<keyword evidence="4" id="KW-0255">Endonuclease</keyword>
<dbReference type="GO" id="GO:0003723">
    <property type="term" value="F:RNA binding"/>
    <property type="evidence" value="ECO:0007669"/>
    <property type="project" value="InterPro"/>
</dbReference>
<dbReference type="Gene3D" id="3.10.450.30">
    <property type="entry name" value="Microbial ribonucleases"/>
    <property type="match status" value="1"/>
</dbReference>
<keyword evidence="9" id="KW-0732">Signal</keyword>
<dbReference type="InterPro" id="IPR000026">
    <property type="entry name" value="N1-like"/>
</dbReference>
<evidence type="ECO:0000256" key="3">
    <source>
        <dbReference type="ARBA" id="ARBA00022722"/>
    </source>
</evidence>
<evidence type="ECO:0000256" key="8">
    <source>
        <dbReference type="ARBA" id="ARBA00034015"/>
    </source>
</evidence>
<keyword evidence="6" id="KW-1015">Disulfide bond</keyword>
<dbReference type="PANTHER" id="PTHR42104">
    <property type="entry name" value="EXTRACELLULAR GUANYL-SPECIFIC RIBONUCLEASE RNTA (AFU_ORTHOLOGUE AFUA_4G03230)"/>
    <property type="match status" value="1"/>
</dbReference>
<dbReference type="InterPro" id="IPR016191">
    <property type="entry name" value="Ribonuclease/ribotoxin"/>
</dbReference>
<evidence type="ECO:0000256" key="4">
    <source>
        <dbReference type="ARBA" id="ARBA00022759"/>
    </source>
</evidence>
<proteinExistence type="inferred from homology"/>
<evidence type="ECO:0000256" key="6">
    <source>
        <dbReference type="ARBA" id="ARBA00023157"/>
    </source>
</evidence>
<sequence>MPYIFKACVLHILLAGAFMGQAVLASPLTHFHSSDVLPVEARTEQPDYITEDFNKRGKTAPKLATADFPSKSYTCPKADAYTETTYTSGQLAKAYIDAAKYANEGKKLGKNKYPHNFANHDKLPFECGASKQEFALDRENPARVYSGGDVKKLPDRLIFEYTGTGKTARARFCGVIRHYEDGFVSCSAL</sequence>
<dbReference type="AlphaFoldDB" id="A0A2V5HSD6"/>
<keyword evidence="7" id="KW-0456">Lyase</keyword>
<keyword evidence="3" id="KW-0540">Nuclease</keyword>
<dbReference type="GO" id="GO:0016787">
    <property type="term" value="F:hydrolase activity"/>
    <property type="evidence" value="ECO:0007669"/>
    <property type="project" value="UniProtKB-KW"/>
</dbReference>
<evidence type="ECO:0000256" key="7">
    <source>
        <dbReference type="ARBA" id="ARBA00023239"/>
    </source>
</evidence>
<dbReference type="SUPFAM" id="SSF53933">
    <property type="entry name" value="Microbial ribonucleases"/>
    <property type="match status" value="1"/>
</dbReference>
<dbReference type="EMBL" id="KZ825202">
    <property type="protein sequence ID" value="PYI14807.1"/>
    <property type="molecule type" value="Genomic_DNA"/>
</dbReference>
<evidence type="ECO:0000256" key="1">
    <source>
        <dbReference type="ARBA" id="ARBA00009006"/>
    </source>
</evidence>